<dbReference type="Proteomes" id="UP000027473">
    <property type="component" value="Unassembled WGS sequence"/>
</dbReference>
<dbReference type="EMBL" id="JAAC01000033">
    <property type="protein sequence ID" value="KDE64573.1"/>
    <property type="molecule type" value="Genomic_DNA"/>
</dbReference>
<gene>
    <name evidence="1" type="ORF">FUSO3_02540</name>
</gene>
<comment type="caution">
    <text evidence="1">The sequence shown here is derived from an EMBL/GenBank/DDBJ whole genome shotgun (WGS) entry which is preliminary data.</text>
</comment>
<accession>A0AB73BY43</accession>
<evidence type="ECO:0000313" key="2">
    <source>
        <dbReference type="Proteomes" id="UP000027473"/>
    </source>
</evidence>
<name>A0AB73BY43_9FUSO</name>
<sequence>MKKEDLNREYYVRVDGVKKEVLIESVPKADPYTYHLKKSLSQPFEKGLFEIHFNIL</sequence>
<protein>
    <submittedName>
        <fullName evidence="1">Uncharacterized protein</fullName>
    </submittedName>
</protein>
<proteinExistence type="predicted"/>
<reference evidence="1 2" key="1">
    <citation type="submission" date="2014-01" db="EMBL/GenBank/DDBJ databases">
        <title>Comparative genomics of Fusobacterium necrophorum wild isolates.</title>
        <authorList>
            <person name="Kittichotirat W."/>
            <person name="Bumgarner R.E."/>
            <person name="Lawrence P."/>
        </authorList>
    </citation>
    <scope>NUCLEOTIDE SEQUENCE [LARGE SCALE GENOMIC DNA]</scope>
    <source>
        <strain evidence="1 2">BL</strain>
    </source>
</reference>
<evidence type="ECO:0000313" key="1">
    <source>
        <dbReference type="EMBL" id="KDE64573.1"/>
    </source>
</evidence>
<organism evidence="1 2">
    <name type="scientific">Fusobacterium necrophorum BL</name>
    <dbReference type="NCBI Taxonomy" id="1441732"/>
    <lineage>
        <taxon>Bacteria</taxon>
        <taxon>Fusobacteriati</taxon>
        <taxon>Fusobacteriota</taxon>
        <taxon>Fusobacteriia</taxon>
        <taxon>Fusobacteriales</taxon>
        <taxon>Fusobacteriaceae</taxon>
        <taxon>Fusobacterium</taxon>
    </lineage>
</organism>
<dbReference type="AlphaFoldDB" id="A0AB73BY43"/>